<dbReference type="RefSeq" id="WP_085308779.1">
    <property type="nucleotide sequence ID" value="NZ_CP020743.1"/>
</dbReference>
<dbReference type="AlphaFoldDB" id="A0A1W6A2M8"/>
<dbReference type="Proteomes" id="UP000192932">
    <property type="component" value="Chromosome"/>
</dbReference>
<name>A0A1W6A2M8_BACMY</name>
<protein>
    <submittedName>
        <fullName evidence="1">Uncharacterized protein</fullName>
    </submittedName>
</protein>
<sequence length="118" mass="13791">MKEGIGKLTEINAYMVFLVATMDDQFEVELSVSCGEDIEYYMGLYLKENWKELFEDTRYVCDASFEGIQMVAKDKENKHSCYIETMNTRRRASIGIDRETLNDSHLDKLNRIKEIINS</sequence>
<accession>A0A1W6A2M8</accession>
<proteinExistence type="predicted"/>
<dbReference type="EMBL" id="CP020743">
    <property type="protein sequence ID" value="ARJ20096.1"/>
    <property type="molecule type" value="Genomic_DNA"/>
</dbReference>
<gene>
    <name evidence="1" type="ORF">B7492_01960</name>
</gene>
<evidence type="ECO:0000313" key="2">
    <source>
        <dbReference type="Proteomes" id="UP000192932"/>
    </source>
</evidence>
<reference evidence="1 2" key="1">
    <citation type="submission" date="2017-04" db="EMBL/GenBank/DDBJ databases">
        <title>The Characteristic of a Fine Plant Growth-Promoting Rhizobacteria Bacillus mycoides Gnyt1 and its Whole Genome Sequencing Analysis.</title>
        <authorList>
            <person name="Li J.H."/>
            <person name="Yao T."/>
        </authorList>
    </citation>
    <scope>NUCLEOTIDE SEQUENCE [LARGE SCALE GENOMIC DNA]</scope>
    <source>
        <strain evidence="1 2">Gnyt1</strain>
    </source>
</reference>
<evidence type="ECO:0000313" key="1">
    <source>
        <dbReference type="EMBL" id="ARJ20096.1"/>
    </source>
</evidence>
<organism evidence="1 2">
    <name type="scientific">Bacillus mycoides</name>
    <dbReference type="NCBI Taxonomy" id="1405"/>
    <lineage>
        <taxon>Bacteria</taxon>
        <taxon>Bacillati</taxon>
        <taxon>Bacillota</taxon>
        <taxon>Bacilli</taxon>
        <taxon>Bacillales</taxon>
        <taxon>Bacillaceae</taxon>
        <taxon>Bacillus</taxon>
        <taxon>Bacillus cereus group</taxon>
    </lineage>
</organism>